<protein>
    <recommendedName>
        <fullName evidence="4">DUF177 domain-containing protein</fullName>
    </recommendedName>
</protein>
<dbReference type="Proteomes" id="UP000565572">
    <property type="component" value="Unassembled WGS sequence"/>
</dbReference>
<dbReference type="RefSeq" id="WP_183337144.1">
    <property type="nucleotide sequence ID" value="NZ_JACHZG010000001.1"/>
</dbReference>
<dbReference type="InterPro" id="IPR003772">
    <property type="entry name" value="YceD"/>
</dbReference>
<organism evidence="2 3">
    <name type="scientific">Microlunatus antarcticus</name>
    <dbReference type="NCBI Taxonomy" id="53388"/>
    <lineage>
        <taxon>Bacteria</taxon>
        <taxon>Bacillati</taxon>
        <taxon>Actinomycetota</taxon>
        <taxon>Actinomycetes</taxon>
        <taxon>Propionibacteriales</taxon>
        <taxon>Propionibacteriaceae</taxon>
        <taxon>Microlunatus</taxon>
    </lineage>
</organism>
<evidence type="ECO:0000313" key="2">
    <source>
        <dbReference type="EMBL" id="MBB3326147.1"/>
    </source>
</evidence>
<proteinExistence type="predicted"/>
<comment type="caution">
    <text evidence="2">The sequence shown here is derived from an EMBL/GenBank/DDBJ whole genome shotgun (WGS) entry which is preliminary data.</text>
</comment>
<dbReference type="PANTHER" id="PTHR34374">
    <property type="entry name" value="LARGE RIBOSOMAL RNA SUBUNIT ACCUMULATION PROTEIN YCED HOMOLOG 1, CHLOROPLASTIC"/>
    <property type="match status" value="1"/>
</dbReference>
<dbReference type="AlphaFoldDB" id="A0A7W5JUP4"/>
<keyword evidence="3" id="KW-1185">Reference proteome</keyword>
<sequence>MSASQRSTDRHSADRRSPLVFDVRLLGRRAGAMTKVDTTVPAPAGLGIEVIGVPEGAPIELDLRLESVVEGVLATGTARLEAVGECVRCLREVTVPVEVDVQELFVYDASTEAGYDEEDEVSLVQGDLIDLEPVLRDDVVLDLPFQPLCTPDCSGLCPVCGARLDDDPGHHHDAAVDPRWSALGALDLGAPSDQVVEQPASHPYNRSGPAQGEESSR</sequence>
<evidence type="ECO:0000313" key="3">
    <source>
        <dbReference type="Proteomes" id="UP000565572"/>
    </source>
</evidence>
<name>A0A7W5JUP4_9ACTN</name>
<dbReference type="Pfam" id="PF02620">
    <property type="entry name" value="YceD"/>
    <property type="match status" value="1"/>
</dbReference>
<reference evidence="2 3" key="1">
    <citation type="submission" date="2020-08" db="EMBL/GenBank/DDBJ databases">
        <title>Sequencing the genomes of 1000 actinobacteria strains.</title>
        <authorList>
            <person name="Klenk H.-P."/>
        </authorList>
    </citation>
    <scope>NUCLEOTIDE SEQUENCE [LARGE SCALE GENOMIC DNA]</scope>
    <source>
        <strain evidence="2 3">DSM 11053</strain>
    </source>
</reference>
<evidence type="ECO:0008006" key="4">
    <source>
        <dbReference type="Google" id="ProtNLM"/>
    </source>
</evidence>
<accession>A0A7W5JUP4</accession>
<dbReference type="PANTHER" id="PTHR34374:SF1">
    <property type="entry name" value="LARGE RIBOSOMAL RNA SUBUNIT ACCUMULATION PROTEIN YCED HOMOLOG 1, CHLOROPLASTIC"/>
    <property type="match status" value="1"/>
</dbReference>
<evidence type="ECO:0000256" key="1">
    <source>
        <dbReference type="SAM" id="MobiDB-lite"/>
    </source>
</evidence>
<gene>
    <name evidence="2" type="ORF">FHX39_001091</name>
</gene>
<dbReference type="EMBL" id="JACHZG010000001">
    <property type="protein sequence ID" value="MBB3326147.1"/>
    <property type="molecule type" value="Genomic_DNA"/>
</dbReference>
<feature type="region of interest" description="Disordered" evidence="1">
    <location>
        <begin position="190"/>
        <end position="217"/>
    </location>
</feature>